<comment type="catalytic activity">
    <reaction evidence="22">
        <text>dodecanoyl-CoA + H2O = dodecanoate + CoA + H(+)</text>
        <dbReference type="Rhea" id="RHEA:30135"/>
        <dbReference type="ChEBI" id="CHEBI:15377"/>
        <dbReference type="ChEBI" id="CHEBI:15378"/>
        <dbReference type="ChEBI" id="CHEBI:18262"/>
        <dbReference type="ChEBI" id="CHEBI:57287"/>
        <dbReference type="ChEBI" id="CHEBI:57375"/>
    </reaction>
    <physiologicalReaction direction="left-to-right" evidence="22">
        <dbReference type="Rhea" id="RHEA:30136"/>
    </physiologicalReaction>
</comment>
<evidence type="ECO:0000256" key="4">
    <source>
        <dbReference type="ARBA" id="ARBA00022475"/>
    </source>
</evidence>
<dbReference type="EMBL" id="CP060394">
    <property type="protein sequence ID" value="QNI34008.1"/>
    <property type="molecule type" value="Genomic_DNA"/>
</dbReference>
<comment type="catalytic activity">
    <reaction evidence="20">
        <text>hexadecanoyl-CoA + H2O = hexadecanoate + CoA + H(+)</text>
        <dbReference type="Rhea" id="RHEA:16645"/>
        <dbReference type="ChEBI" id="CHEBI:7896"/>
        <dbReference type="ChEBI" id="CHEBI:15377"/>
        <dbReference type="ChEBI" id="CHEBI:15378"/>
        <dbReference type="ChEBI" id="CHEBI:57287"/>
        <dbReference type="ChEBI" id="CHEBI:57379"/>
        <dbReference type="EC" id="3.1.2.2"/>
    </reaction>
    <physiologicalReaction direction="left-to-right" evidence="20">
        <dbReference type="Rhea" id="RHEA:16646"/>
    </physiologicalReaction>
</comment>
<keyword evidence="9" id="KW-0809">Transit peptide</keyword>
<evidence type="ECO:0000256" key="20">
    <source>
        <dbReference type="ARBA" id="ARBA00047734"/>
    </source>
</evidence>
<protein>
    <recommendedName>
        <fullName evidence="17">Acyl-coenzyme A thioesterase THEM4</fullName>
        <ecNumber evidence="16">3.1.2.2</ecNumber>
    </recommendedName>
    <alternativeName>
        <fullName evidence="18">Thioesterase superfamily member 4</fullName>
    </alternativeName>
</protein>
<proteinExistence type="inferred from homology"/>
<evidence type="ECO:0000313" key="25">
    <source>
        <dbReference type="EMBL" id="QNI34008.1"/>
    </source>
</evidence>
<dbReference type="RefSeq" id="WP_186745824.1">
    <property type="nucleotide sequence ID" value="NZ_CP060394.1"/>
</dbReference>
<evidence type="ECO:0000256" key="17">
    <source>
        <dbReference type="ARBA" id="ARBA00040123"/>
    </source>
</evidence>
<evidence type="ECO:0000256" key="22">
    <source>
        <dbReference type="ARBA" id="ARBA00048074"/>
    </source>
</evidence>
<keyword evidence="4" id="KW-1003">Cell membrane</keyword>
<keyword evidence="5" id="KW-0963">Cytoplasm</keyword>
<evidence type="ECO:0000256" key="10">
    <source>
        <dbReference type="ARBA" id="ARBA00023098"/>
    </source>
</evidence>
<comment type="catalytic activity">
    <reaction evidence="21">
        <text>decanoyl-CoA + H2O = decanoate + CoA + H(+)</text>
        <dbReference type="Rhea" id="RHEA:40059"/>
        <dbReference type="ChEBI" id="CHEBI:15377"/>
        <dbReference type="ChEBI" id="CHEBI:15378"/>
        <dbReference type="ChEBI" id="CHEBI:27689"/>
        <dbReference type="ChEBI" id="CHEBI:57287"/>
        <dbReference type="ChEBI" id="CHEBI:61430"/>
    </reaction>
    <physiologicalReaction direction="left-to-right" evidence="21">
        <dbReference type="Rhea" id="RHEA:40060"/>
    </physiologicalReaction>
</comment>
<evidence type="ECO:0000256" key="6">
    <source>
        <dbReference type="ARBA" id="ARBA00022703"/>
    </source>
</evidence>
<evidence type="ECO:0000256" key="3">
    <source>
        <dbReference type="ARBA" id="ARBA00004632"/>
    </source>
</evidence>
<dbReference type="PANTHER" id="PTHR12418:SF19">
    <property type="entry name" value="ACYL-COENZYME A THIOESTERASE THEM4"/>
    <property type="match status" value="1"/>
</dbReference>
<evidence type="ECO:0000256" key="14">
    <source>
        <dbReference type="ARBA" id="ARBA00037002"/>
    </source>
</evidence>
<feature type="domain" description="Thioesterase" evidence="24">
    <location>
        <begin position="56"/>
        <end position="126"/>
    </location>
</feature>
<accession>A0A7G8BN88</accession>
<comment type="subcellular location">
    <subcellularLocation>
        <location evidence="3">Cell projection</location>
        <location evidence="3">Ruffle membrane</location>
    </subcellularLocation>
    <subcellularLocation>
        <location evidence="2">Cytoplasm</location>
    </subcellularLocation>
    <subcellularLocation>
        <location evidence="1">Membrane</location>
        <topology evidence="1">Peripheral membrane protein</topology>
    </subcellularLocation>
</comment>
<organism evidence="25 26">
    <name type="scientific">Alloacidobacterium dinghuense</name>
    <dbReference type="NCBI Taxonomy" id="2763107"/>
    <lineage>
        <taxon>Bacteria</taxon>
        <taxon>Pseudomonadati</taxon>
        <taxon>Acidobacteriota</taxon>
        <taxon>Terriglobia</taxon>
        <taxon>Terriglobales</taxon>
        <taxon>Acidobacteriaceae</taxon>
        <taxon>Alloacidobacterium</taxon>
    </lineage>
</organism>
<evidence type="ECO:0000256" key="15">
    <source>
        <dbReference type="ARBA" id="ARBA00038456"/>
    </source>
</evidence>
<dbReference type="InterPro" id="IPR052365">
    <property type="entry name" value="THEM4/THEM5_acyl-CoA_thioest"/>
</dbReference>
<dbReference type="KEGG" id="adin:H7849_08925"/>
<keyword evidence="12" id="KW-0966">Cell projection</keyword>
<name>A0A7G8BN88_9BACT</name>
<comment type="catalytic activity">
    <reaction evidence="23">
        <text>tetradecanoyl-CoA + H2O = tetradecanoate + CoA + H(+)</text>
        <dbReference type="Rhea" id="RHEA:40119"/>
        <dbReference type="ChEBI" id="CHEBI:15377"/>
        <dbReference type="ChEBI" id="CHEBI:15378"/>
        <dbReference type="ChEBI" id="CHEBI:30807"/>
        <dbReference type="ChEBI" id="CHEBI:57287"/>
        <dbReference type="ChEBI" id="CHEBI:57385"/>
    </reaction>
    <physiologicalReaction direction="left-to-right" evidence="23">
        <dbReference type="Rhea" id="RHEA:40120"/>
    </physiologicalReaction>
</comment>
<evidence type="ECO:0000256" key="2">
    <source>
        <dbReference type="ARBA" id="ARBA00004496"/>
    </source>
</evidence>
<dbReference type="CDD" id="cd03443">
    <property type="entry name" value="PaaI_thioesterase"/>
    <property type="match status" value="1"/>
</dbReference>
<keyword evidence="6" id="KW-0053">Apoptosis</keyword>
<sequence length="151" mass="16874">MKSKAVTPLSHGAPNHCFGCGETNRSGLRLKFLVDDNHQVVCYTSLARRFEGPPQHAHGGVIATLLDEAMSKANRVHDVIAMTRQMEIEYLHPVPIRQKITVTGRRISHEGRRNYCEAEIESASGEILARGKALFITVDRSVLQRSEKVRT</sequence>
<keyword evidence="7" id="KW-0378">Hydrolase</keyword>
<dbReference type="InterPro" id="IPR006683">
    <property type="entry name" value="Thioestr_dom"/>
</dbReference>
<evidence type="ECO:0000256" key="11">
    <source>
        <dbReference type="ARBA" id="ARBA00023136"/>
    </source>
</evidence>
<evidence type="ECO:0000259" key="24">
    <source>
        <dbReference type="Pfam" id="PF03061"/>
    </source>
</evidence>
<evidence type="ECO:0000256" key="19">
    <source>
        <dbReference type="ARBA" id="ARBA00047588"/>
    </source>
</evidence>
<keyword evidence="26" id="KW-1185">Reference proteome</keyword>
<keyword evidence="11" id="KW-0472">Membrane</keyword>
<dbReference type="PANTHER" id="PTHR12418">
    <property type="entry name" value="ACYL-COENZYME A THIOESTERASE THEM4"/>
    <property type="match status" value="1"/>
</dbReference>
<evidence type="ECO:0000313" key="26">
    <source>
        <dbReference type="Proteomes" id="UP000515312"/>
    </source>
</evidence>
<dbReference type="SUPFAM" id="SSF54637">
    <property type="entry name" value="Thioesterase/thiol ester dehydrase-isomerase"/>
    <property type="match status" value="1"/>
</dbReference>
<evidence type="ECO:0000256" key="8">
    <source>
        <dbReference type="ARBA" id="ARBA00022832"/>
    </source>
</evidence>
<dbReference type="GO" id="GO:0016790">
    <property type="term" value="F:thiolester hydrolase activity"/>
    <property type="evidence" value="ECO:0007669"/>
    <property type="project" value="UniProtKB-ARBA"/>
</dbReference>
<evidence type="ECO:0000256" key="9">
    <source>
        <dbReference type="ARBA" id="ARBA00022946"/>
    </source>
</evidence>
<evidence type="ECO:0000256" key="5">
    <source>
        <dbReference type="ARBA" id="ARBA00022490"/>
    </source>
</evidence>
<evidence type="ECO:0000256" key="16">
    <source>
        <dbReference type="ARBA" id="ARBA00038848"/>
    </source>
</evidence>
<dbReference type="AlphaFoldDB" id="A0A7G8BN88"/>
<dbReference type="GO" id="GO:0006631">
    <property type="term" value="P:fatty acid metabolic process"/>
    <property type="evidence" value="ECO:0007669"/>
    <property type="project" value="UniProtKB-KW"/>
</dbReference>
<dbReference type="GO" id="GO:0005737">
    <property type="term" value="C:cytoplasm"/>
    <property type="evidence" value="ECO:0007669"/>
    <property type="project" value="UniProtKB-SubCell"/>
</dbReference>
<reference evidence="25 26" key="1">
    <citation type="submission" date="2020-08" db="EMBL/GenBank/DDBJ databases">
        <title>Edaphobacter telluris sp. nov. and Acidobacterium dinghuensis sp. nov., two acidobacteria isolated from forest soil.</title>
        <authorList>
            <person name="Fu J."/>
            <person name="Qiu L."/>
        </authorList>
    </citation>
    <scope>NUCLEOTIDE SEQUENCE [LARGE SCALE GENOMIC DNA]</scope>
    <source>
        <strain evidence="25">4Y35</strain>
    </source>
</reference>
<dbReference type="InterPro" id="IPR029069">
    <property type="entry name" value="HotDog_dom_sf"/>
</dbReference>
<evidence type="ECO:0000256" key="7">
    <source>
        <dbReference type="ARBA" id="ARBA00022801"/>
    </source>
</evidence>
<gene>
    <name evidence="25" type="ORF">H7849_08925</name>
</gene>
<dbReference type="Pfam" id="PF03061">
    <property type="entry name" value="4HBT"/>
    <property type="match status" value="1"/>
</dbReference>
<dbReference type="EC" id="3.1.2.2" evidence="16"/>
<evidence type="ECO:0000256" key="21">
    <source>
        <dbReference type="ARBA" id="ARBA00047969"/>
    </source>
</evidence>
<evidence type="ECO:0000256" key="23">
    <source>
        <dbReference type="ARBA" id="ARBA00048180"/>
    </source>
</evidence>
<comment type="catalytic activity">
    <reaction evidence="14">
        <text>(9Z)-octadecenoyl-CoA + H2O = (9Z)-octadecenoate + CoA + H(+)</text>
        <dbReference type="Rhea" id="RHEA:40139"/>
        <dbReference type="ChEBI" id="CHEBI:15377"/>
        <dbReference type="ChEBI" id="CHEBI:15378"/>
        <dbReference type="ChEBI" id="CHEBI:30823"/>
        <dbReference type="ChEBI" id="CHEBI:57287"/>
        <dbReference type="ChEBI" id="CHEBI:57387"/>
    </reaction>
    <physiologicalReaction direction="left-to-right" evidence="14">
        <dbReference type="Rhea" id="RHEA:40140"/>
    </physiologicalReaction>
</comment>
<keyword evidence="8" id="KW-0276">Fatty acid metabolism</keyword>
<evidence type="ECO:0000256" key="12">
    <source>
        <dbReference type="ARBA" id="ARBA00023273"/>
    </source>
</evidence>
<dbReference type="GO" id="GO:0016020">
    <property type="term" value="C:membrane"/>
    <property type="evidence" value="ECO:0007669"/>
    <property type="project" value="UniProtKB-SubCell"/>
</dbReference>
<evidence type="ECO:0000256" key="18">
    <source>
        <dbReference type="ARBA" id="ARBA00043210"/>
    </source>
</evidence>
<comment type="catalytic activity">
    <reaction evidence="19">
        <text>octanoyl-CoA + H2O = octanoate + CoA + H(+)</text>
        <dbReference type="Rhea" id="RHEA:30143"/>
        <dbReference type="ChEBI" id="CHEBI:15377"/>
        <dbReference type="ChEBI" id="CHEBI:15378"/>
        <dbReference type="ChEBI" id="CHEBI:25646"/>
        <dbReference type="ChEBI" id="CHEBI:57287"/>
        <dbReference type="ChEBI" id="CHEBI:57386"/>
    </reaction>
    <physiologicalReaction direction="left-to-right" evidence="19">
        <dbReference type="Rhea" id="RHEA:30144"/>
    </physiologicalReaction>
</comment>
<evidence type="ECO:0000256" key="13">
    <source>
        <dbReference type="ARBA" id="ARBA00035852"/>
    </source>
</evidence>
<comment type="similarity">
    <text evidence="15">Belongs to the THEM4/THEM5 thioesterase family.</text>
</comment>
<dbReference type="Gene3D" id="3.10.129.10">
    <property type="entry name" value="Hotdog Thioesterase"/>
    <property type="match status" value="1"/>
</dbReference>
<dbReference type="Proteomes" id="UP000515312">
    <property type="component" value="Chromosome"/>
</dbReference>
<comment type="catalytic activity">
    <reaction evidence="13">
        <text>(5Z,8Z,11Z,14Z)-eicosatetraenoyl-CoA + H2O = (5Z,8Z,11Z,14Z)-eicosatetraenoate + CoA + H(+)</text>
        <dbReference type="Rhea" id="RHEA:40151"/>
        <dbReference type="ChEBI" id="CHEBI:15377"/>
        <dbReference type="ChEBI" id="CHEBI:15378"/>
        <dbReference type="ChEBI" id="CHEBI:32395"/>
        <dbReference type="ChEBI" id="CHEBI:57287"/>
        <dbReference type="ChEBI" id="CHEBI:57368"/>
    </reaction>
    <physiologicalReaction direction="left-to-right" evidence="13">
        <dbReference type="Rhea" id="RHEA:40152"/>
    </physiologicalReaction>
</comment>
<keyword evidence="10" id="KW-0443">Lipid metabolism</keyword>
<evidence type="ECO:0000256" key="1">
    <source>
        <dbReference type="ARBA" id="ARBA00004170"/>
    </source>
</evidence>